<dbReference type="Proteomes" id="UP000056905">
    <property type="component" value="Chromosome"/>
</dbReference>
<keyword evidence="2" id="KW-0812">Transmembrane</keyword>
<gene>
    <name evidence="4" type="ORF">AQ619_14115</name>
</gene>
<dbReference type="Pfam" id="PF04397">
    <property type="entry name" value="LytTR"/>
    <property type="match status" value="1"/>
</dbReference>
<dbReference type="PIRSF" id="PIRSF031767">
    <property type="entry name" value="MHYE_LytTR"/>
    <property type="match status" value="1"/>
</dbReference>
<keyword evidence="2" id="KW-1133">Transmembrane helix</keyword>
<dbReference type="PANTHER" id="PTHR37299">
    <property type="entry name" value="TRANSCRIPTIONAL REGULATOR-RELATED"/>
    <property type="match status" value="1"/>
</dbReference>
<feature type="transmembrane region" description="Helical" evidence="2">
    <location>
        <begin position="76"/>
        <end position="98"/>
    </location>
</feature>
<reference evidence="4 5" key="1">
    <citation type="submission" date="2015-10" db="EMBL/GenBank/DDBJ databases">
        <title>Conservation of the essential genome among Caulobacter and Brevundimonas species.</title>
        <authorList>
            <person name="Scott D."/>
            <person name="Ely B."/>
        </authorList>
    </citation>
    <scope>NUCLEOTIDE SEQUENCE [LARGE SCALE GENOMIC DNA]</scope>
    <source>
        <strain evidence="4 5">CB4</strain>
    </source>
</reference>
<dbReference type="GO" id="GO:0016301">
    <property type="term" value="F:kinase activity"/>
    <property type="evidence" value="ECO:0007669"/>
    <property type="project" value="UniProtKB-KW"/>
</dbReference>
<evidence type="ECO:0000256" key="1">
    <source>
        <dbReference type="SAM" id="Coils"/>
    </source>
</evidence>
<dbReference type="OrthoDB" id="9781059at2"/>
<dbReference type="STRING" id="69395.AQ619_14115"/>
<accession>A0A0P0P1J5</accession>
<dbReference type="InterPro" id="IPR046947">
    <property type="entry name" value="LytR-like"/>
</dbReference>
<dbReference type="KEGG" id="chq:AQ619_14115"/>
<evidence type="ECO:0000313" key="5">
    <source>
        <dbReference type="Proteomes" id="UP000056905"/>
    </source>
</evidence>
<dbReference type="SMART" id="SM00850">
    <property type="entry name" value="LytTR"/>
    <property type="match status" value="1"/>
</dbReference>
<sequence length="281" mass="30423">MRRASTATWVWAFGIYSYVATTFCAAWFARQSARAAGAPIGLVESVAWQGASYALWLPVAGLIWAILRRFGSGGRALVVLTLGTVPVVALESIGAAWLDMAFRASGGGVTEALARSLARSPVSILLYTALAAAGLAAAHRQRAVEVQARADQLEAALTEARRVVARQAAPTERLMVSTGSRRTPVDLSQVEWFSAAGNYVVVHWGQREGLIRETLQNLERRLDPSIFARSHRSTLVNLARVSETQSLSDGSWRLMMESGAELVASRTYRDDLLARLGRQGP</sequence>
<feature type="domain" description="HTH LytTR-type" evidence="3">
    <location>
        <begin position="174"/>
        <end position="278"/>
    </location>
</feature>
<name>A0A0P0P1J5_9CAUL</name>
<feature type="transmembrane region" description="Helical" evidence="2">
    <location>
        <begin position="118"/>
        <end position="138"/>
    </location>
</feature>
<evidence type="ECO:0000313" key="4">
    <source>
        <dbReference type="EMBL" id="ALL14390.1"/>
    </source>
</evidence>
<dbReference type="InterPro" id="IPR012379">
    <property type="entry name" value="LytTR_MHYE"/>
</dbReference>
<dbReference type="AlphaFoldDB" id="A0A0P0P1J5"/>
<feature type="transmembrane region" description="Helical" evidence="2">
    <location>
        <begin position="7"/>
        <end position="28"/>
    </location>
</feature>
<evidence type="ECO:0000259" key="3">
    <source>
        <dbReference type="PROSITE" id="PS50930"/>
    </source>
</evidence>
<dbReference type="EMBL" id="CP013002">
    <property type="protein sequence ID" value="ALL14390.1"/>
    <property type="molecule type" value="Genomic_DNA"/>
</dbReference>
<dbReference type="InterPro" id="IPR007492">
    <property type="entry name" value="LytTR_DNA-bd_dom"/>
</dbReference>
<feature type="coiled-coil region" evidence="1">
    <location>
        <begin position="136"/>
        <end position="163"/>
    </location>
</feature>
<keyword evidence="4" id="KW-0418">Kinase</keyword>
<keyword evidence="2" id="KW-0472">Membrane</keyword>
<keyword evidence="1" id="KW-0175">Coiled coil</keyword>
<dbReference type="PROSITE" id="PS50930">
    <property type="entry name" value="HTH_LYTTR"/>
    <property type="match status" value="1"/>
</dbReference>
<proteinExistence type="predicted"/>
<dbReference type="Gene3D" id="2.40.50.1020">
    <property type="entry name" value="LytTr DNA-binding domain"/>
    <property type="match status" value="1"/>
</dbReference>
<keyword evidence="4" id="KW-0808">Transferase</keyword>
<evidence type="ECO:0000256" key="2">
    <source>
        <dbReference type="SAM" id="Phobius"/>
    </source>
</evidence>
<organism evidence="4 5">
    <name type="scientific">Caulobacter henricii</name>
    <dbReference type="NCBI Taxonomy" id="69395"/>
    <lineage>
        <taxon>Bacteria</taxon>
        <taxon>Pseudomonadati</taxon>
        <taxon>Pseudomonadota</taxon>
        <taxon>Alphaproteobacteria</taxon>
        <taxon>Caulobacterales</taxon>
        <taxon>Caulobacteraceae</taxon>
        <taxon>Caulobacter</taxon>
    </lineage>
</organism>
<dbReference type="GO" id="GO:0003677">
    <property type="term" value="F:DNA binding"/>
    <property type="evidence" value="ECO:0007669"/>
    <property type="project" value="InterPro"/>
</dbReference>
<dbReference type="RefSeq" id="WP_062148918.1">
    <property type="nucleotide sequence ID" value="NZ_CP013002.1"/>
</dbReference>
<dbReference type="PANTHER" id="PTHR37299:SF1">
    <property type="entry name" value="STAGE 0 SPORULATION PROTEIN A HOMOLOG"/>
    <property type="match status" value="1"/>
</dbReference>
<feature type="transmembrane region" description="Helical" evidence="2">
    <location>
        <begin position="48"/>
        <end position="67"/>
    </location>
</feature>
<keyword evidence="5" id="KW-1185">Reference proteome</keyword>
<dbReference type="GO" id="GO:0000156">
    <property type="term" value="F:phosphorelay response regulator activity"/>
    <property type="evidence" value="ECO:0007669"/>
    <property type="project" value="InterPro"/>
</dbReference>
<protein>
    <submittedName>
        <fullName evidence="4">Histidine kinase</fullName>
    </submittedName>
</protein>